<dbReference type="InterPro" id="IPR043148">
    <property type="entry name" value="TagF_C"/>
</dbReference>
<dbReference type="Proteomes" id="UP001371224">
    <property type="component" value="Unassembled WGS sequence"/>
</dbReference>
<evidence type="ECO:0000313" key="1">
    <source>
        <dbReference type="EMBL" id="MEJ1087390.1"/>
    </source>
</evidence>
<accession>A0ABU8L8K9</accession>
<evidence type="ECO:0008006" key="3">
    <source>
        <dbReference type="Google" id="ProtNLM"/>
    </source>
</evidence>
<sequence>MRRFLDLEDAAPDAIFDVLPGMTVPFWTRVRMQMFWAMSAQHTGSVEVSSKSEWTRAKELERVVRGYLPSRWDAVRRARPHDVCFYVSGATLVADGEHARNWLVDDFAEATDDGIVVQIRPLPSPLGRPVFQPTLSMEQAISRSRWRARGTSLTAGFSDRMDLLLGKFARLLGQPVEAFSAIRTGVIRGELQRPHQHAELERMLDRVRPRIVFYDNGSYTYLAETLAVFKDAGAYVVEPQHGWIGPSHAAYNYGRAFDEPELRRALPDEILTFGPFWSDSIRHPGLVTAIGKPHLERQAALAPERRSQQILVVSSRAAPNETDAFVVELRAALGNEWSIAFRPHPGERKEIGSRYPRLSVDAGVTIDRESDVYESLKRAAIVIGEASTVLFEARAFGCTVIARDSAFAENVIGDAFGTRIANVDEAVSRVMDVHVDADLRLRADPAIWAPGSIERFSRWLDDRLSSSQDGAIG</sequence>
<name>A0ABU8L8K9_9MICO</name>
<organism evidence="1 2">
    <name type="scientific">Microbacterium bandirmense</name>
    <dbReference type="NCBI Taxonomy" id="3122050"/>
    <lineage>
        <taxon>Bacteria</taxon>
        <taxon>Bacillati</taxon>
        <taxon>Actinomycetota</taxon>
        <taxon>Actinomycetes</taxon>
        <taxon>Micrococcales</taxon>
        <taxon>Microbacteriaceae</taxon>
        <taxon>Microbacterium</taxon>
    </lineage>
</organism>
<gene>
    <name evidence="1" type="ORF">WDU99_03560</name>
</gene>
<dbReference type="SUPFAM" id="SSF53756">
    <property type="entry name" value="UDP-Glycosyltransferase/glycogen phosphorylase"/>
    <property type="match status" value="1"/>
</dbReference>
<comment type="caution">
    <text evidence="1">The sequence shown here is derived from an EMBL/GenBank/DDBJ whole genome shotgun (WGS) entry which is preliminary data.</text>
</comment>
<evidence type="ECO:0000313" key="2">
    <source>
        <dbReference type="Proteomes" id="UP001371224"/>
    </source>
</evidence>
<dbReference type="EMBL" id="JBBDGM010000002">
    <property type="protein sequence ID" value="MEJ1087390.1"/>
    <property type="molecule type" value="Genomic_DNA"/>
</dbReference>
<dbReference type="RefSeq" id="WP_337331058.1">
    <property type="nucleotide sequence ID" value="NZ_JBBDGM010000002.1"/>
</dbReference>
<proteinExistence type="predicted"/>
<reference evidence="1 2" key="1">
    <citation type="submission" date="2024-02" db="EMBL/GenBank/DDBJ databases">
        <authorList>
            <person name="Saticioglu I.B."/>
        </authorList>
    </citation>
    <scope>NUCLEOTIDE SEQUENCE [LARGE SCALE GENOMIC DNA]</scope>
    <source>
        <strain evidence="1 2">Mu-80</strain>
    </source>
</reference>
<keyword evidence="2" id="KW-1185">Reference proteome</keyword>
<dbReference type="Gene3D" id="3.40.50.12580">
    <property type="match status" value="1"/>
</dbReference>
<protein>
    <recommendedName>
        <fullName evidence="3">UDP-N-acetylglucosamine 2-epimerase domain-containing protein</fullName>
    </recommendedName>
</protein>